<reference evidence="10 11" key="1">
    <citation type="submission" date="2013-12" db="EMBL/GenBank/DDBJ databases">
        <authorList>
            <person name="Zelazny A."/>
            <person name="Olivier K."/>
            <person name="Holland S."/>
            <person name="Lenaerts A."/>
            <person name="Ordway D."/>
            <person name="DeGroote M.A."/>
            <person name="Parker T."/>
            <person name="Sizemore C."/>
            <person name="Tallon L.J."/>
            <person name="Sadzewicz L.K."/>
            <person name="Sengamalay N."/>
            <person name="Fraser C.M."/>
            <person name="Hine E."/>
            <person name="Shefchek K.A."/>
            <person name="Das S.P."/>
            <person name="Tettelin H."/>
        </authorList>
    </citation>
    <scope>NUCLEOTIDE SEQUENCE [LARGE SCALE GENOMIC DNA]</scope>
    <source>
        <strain evidence="10 11">1513</strain>
    </source>
</reference>
<keyword evidence="5" id="KW-0413">Isomerase</keyword>
<comment type="caution">
    <text evidence="10">The sequence shown here is derived from an EMBL/GenBank/DDBJ whole genome shotgun (WGS) entry which is preliminary data.</text>
</comment>
<dbReference type="EMBL" id="JAOJ01000003">
    <property type="protein sequence ID" value="EUA66708.1"/>
    <property type="molecule type" value="Genomic_DNA"/>
</dbReference>
<name>X8DG55_9MYCO</name>
<comment type="catalytic activity">
    <reaction evidence="8">
        <text>ATP + H2O = ADP + phosphate + H(+)</text>
        <dbReference type="Rhea" id="RHEA:13065"/>
        <dbReference type="ChEBI" id="CHEBI:15377"/>
        <dbReference type="ChEBI" id="CHEBI:15378"/>
        <dbReference type="ChEBI" id="CHEBI:30616"/>
        <dbReference type="ChEBI" id="CHEBI:43474"/>
        <dbReference type="ChEBI" id="CHEBI:456216"/>
        <dbReference type="EC" id="5.6.2.4"/>
    </reaction>
</comment>
<evidence type="ECO:0000256" key="7">
    <source>
        <dbReference type="ARBA" id="ARBA00034808"/>
    </source>
</evidence>
<dbReference type="PATRIC" id="fig|1299321.3.peg.4025"/>
<dbReference type="InterPro" id="IPR014016">
    <property type="entry name" value="UvrD-like_ATP-bd"/>
</dbReference>
<evidence type="ECO:0000256" key="6">
    <source>
        <dbReference type="ARBA" id="ARBA00034617"/>
    </source>
</evidence>
<dbReference type="GO" id="GO:0000725">
    <property type="term" value="P:recombinational repair"/>
    <property type="evidence" value="ECO:0007669"/>
    <property type="project" value="TreeGrafter"/>
</dbReference>
<dbReference type="InterPro" id="IPR000212">
    <property type="entry name" value="DNA_helicase_UvrD/REP"/>
</dbReference>
<keyword evidence="1" id="KW-0547">Nucleotide-binding</keyword>
<dbReference type="Pfam" id="PF00580">
    <property type="entry name" value="UvrD-helicase"/>
    <property type="match status" value="1"/>
</dbReference>
<evidence type="ECO:0000256" key="5">
    <source>
        <dbReference type="ARBA" id="ARBA00023235"/>
    </source>
</evidence>
<organism evidence="10 11">
    <name type="scientific">Mycobacteroides abscessus subsp. bolletii 1513</name>
    <dbReference type="NCBI Taxonomy" id="1299321"/>
    <lineage>
        <taxon>Bacteria</taxon>
        <taxon>Bacillati</taxon>
        <taxon>Actinomycetota</taxon>
        <taxon>Actinomycetes</taxon>
        <taxon>Mycobacteriales</taxon>
        <taxon>Mycobacteriaceae</taxon>
        <taxon>Mycobacteroides</taxon>
        <taxon>Mycobacteroides abscessus</taxon>
    </lineage>
</organism>
<dbReference type="AlphaFoldDB" id="X8DG55"/>
<dbReference type="GO" id="GO:0033202">
    <property type="term" value="C:DNA helicase complex"/>
    <property type="evidence" value="ECO:0007669"/>
    <property type="project" value="TreeGrafter"/>
</dbReference>
<evidence type="ECO:0000256" key="4">
    <source>
        <dbReference type="ARBA" id="ARBA00022840"/>
    </source>
</evidence>
<evidence type="ECO:0000256" key="8">
    <source>
        <dbReference type="ARBA" id="ARBA00048988"/>
    </source>
</evidence>
<dbReference type="Gene3D" id="3.40.50.300">
    <property type="entry name" value="P-loop containing nucleotide triphosphate hydrolases"/>
    <property type="match status" value="2"/>
</dbReference>
<dbReference type="Proteomes" id="UP000023351">
    <property type="component" value="Unassembled WGS sequence"/>
</dbReference>
<evidence type="ECO:0000256" key="2">
    <source>
        <dbReference type="ARBA" id="ARBA00022801"/>
    </source>
</evidence>
<feature type="domain" description="UvrD-like helicase C-terminal" evidence="9">
    <location>
        <begin position="50"/>
        <end position="180"/>
    </location>
</feature>
<dbReference type="GO" id="GO:0043138">
    <property type="term" value="F:3'-5' DNA helicase activity"/>
    <property type="evidence" value="ECO:0007669"/>
    <property type="project" value="UniProtKB-EC"/>
</dbReference>
<dbReference type="PROSITE" id="PS51217">
    <property type="entry name" value="UVRD_HELICASE_CTER"/>
    <property type="match status" value="1"/>
</dbReference>
<evidence type="ECO:0000313" key="10">
    <source>
        <dbReference type="EMBL" id="EUA66708.1"/>
    </source>
</evidence>
<dbReference type="GO" id="GO:0016887">
    <property type="term" value="F:ATP hydrolysis activity"/>
    <property type="evidence" value="ECO:0007669"/>
    <property type="project" value="RHEA"/>
</dbReference>
<comment type="catalytic activity">
    <reaction evidence="6">
        <text>Couples ATP hydrolysis with the unwinding of duplex DNA by translocating in the 3'-5' direction.</text>
        <dbReference type="EC" id="5.6.2.4"/>
    </reaction>
</comment>
<keyword evidence="2" id="KW-0378">Hydrolase</keyword>
<evidence type="ECO:0000259" key="9">
    <source>
        <dbReference type="PROSITE" id="PS51217"/>
    </source>
</evidence>
<protein>
    <recommendedName>
        <fullName evidence="7">DNA 3'-5' helicase</fullName>
        <ecNumber evidence="7">5.6.2.4</ecNumber>
    </recommendedName>
</protein>
<sequence length="180" mass="18911">MTAVGDPIQSIYGWRGASATNLPRFTTDFPLPDGSPAPTRELRTSWRNPPEALHLANSVSEEARRRSVAVRPLLPRPDAASGHIACALLGDIAAEREWVATQLAAVYEQAHREGNRPPSSAVLVRRNSDAAPMAEALAAQGVPAEVVGLTGLLGLPEVADTVAMLRLVADPTAGPPPCAC</sequence>
<dbReference type="PANTHER" id="PTHR11070">
    <property type="entry name" value="UVRD / RECB / PCRA DNA HELICASE FAMILY MEMBER"/>
    <property type="match status" value="1"/>
</dbReference>
<evidence type="ECO:0000256" key="3">
    <source>
        <dbReference type="ARBA" id="ARBA00022806"/>
    </source>
</evidence>
<evidence type="ECO:0000313" key="11">
    <source>
        <dbReference type="Proteomes" id="UP000023351"/>
    </source>
</evidence>
<dbReference type="InterPro" id="IPR014017">
    <property type="entry name" value="DNA_helicase_UvrD-like_C"/>
</dbReference>
<dbReference type="PANTHER" id="PTHR11070:SF55">
    <property type="entry name" value="DNA 3'-5' HELICASE"/>
    <property type="match status" value="1"/>
</dbReference>
<accession>X8DG55</accession>
<evidence type="ECO:0000256" key="1">
    <source>
        <dbReference type="ARBA" id="ARBA00022741"/>
    </source>
</evidence>
<keyword evidence="4" id="KW-0067">ATP-binding</keyword>
<gene>
    <name evidence="10" type="ORF">I540_4183</name>
</gene>
<keyword evidence="3 10" id="KW-0347">Helicase</keyword>
<dbReference type="Gene3D" id="1.10.486.10">
    <property type="entry name" value="PCRA, domain 4"/>
    <property type="match status" value="1"/>
</dbReference>
<dbReference type="GO" id="GO:0005524">
    <property type="term" value="F:ATP binding"/>
    <property type="evidence" value="ECO:0007669"/>
    <property type="project" value="UniProtKB-KW"/>
</dbReference>
<dbReference type="SUPFAM" id="SSF52540">
    <property type="entry name" value="P-loop containing nucleoside triphosphate hydrolases"/>
    <property type="match status" value="1"/>
</dbReference>
<dbReference type="EC" id="5.6.2.4" evidence="7"/>
<dbReference type="GO" id="GO:0003677">
    <property type="term" value="F:DNA binding"/>
    <property type="evidence" value="ECO:0007669"/>
    <property type="project" value="InterPro"/>
</dbReference>
<dbReference type="GO" id="GO:0005829">
    <property type="term" value="C:cytosol"/>
    <property type="evidence" value="ECO:0007669"/>
    <property type="project" value="TreeGrafter"/>
</dbReference>
<proteinExistence type="predicted"/>
<dbReference type="Pfam" id="PF13361">
    <property type="entry name" value="UvrD_C"/>
    <property type="match status" value="1"/>
</dbReference>
<dbReference type="InterPro" id="IPR027417">
    <property type="entry name" value="P-loop_NTPase"/>
</dbReference>